<dbReference type="Pfam" id="PF07715">
    <property type="entry name" value="Plug"/>
    <property type="match status" value="1"/>
</dbReference>
<dbReference type="InterPro" id="IPR000531">
    <property type="entry name" value="Beta-barrel_TonB"/>
</dbReference>
<evidence type="ECO:0000313" key="14">
    <source>
        <dbReference type="EMBL" id="TDX82730.1"/>
    </source>
</evidence>
<evidence type="ECO:0000256" key="8">
    <source>
        <dbReference type="ARBA" id="ARBA00023170"/>
    </source>
</evidence>
<dbReference type="Gene3D" id="2.40.170.20">
    <property type="entry name" value="TonB-dependent receptor, beta-barrel domain"/>
    <property type="match status" value="1"/>
</dbReference>
<sequence length="612" mass="70570">MLSEERQIVMKRLFTLLSLVILHQFSAQESLIDTVFIDNQFNKVGKTAKISRINSEKILENSTSLSDLLRFQSNIYIKENGRGATSSPSFRGTGAQRTAFVWNGINVNSIFLGQGDINNLNLLSYENVGIKFGGGSVIYGSGAIGGSVHLNNTLDFDKGFHGSLFSEFGSFGTLNSFIKTKFSNEKLSFSFSANHSKSDNDYEVAEKKFINRNGEYQNTGFNLGLAYKINENNEFYWQTQHYDSDQHYPIFDENQTKTKYLVQTFRSLAGWKSHSNKIKNDLKLVYLEDNFQYFGDINKAKSNGGIGKQYIVRNDFDYFVSNKSSFNLISEYQYNQGEGYQSGIQNPKRNQVNLSLLYRNEQLAKFYWELGAKYDFVEGYESPFLFSASGKYKVNDWYQTSINISRNFKAPTFNDLFWTPGGNPDLKAETSYQAEMSHYLSYQNFKLGITPYYIKMKDMIQWVPVTPAIWSPINVDKVDFYGLETELSFNKNWTNQKLNSQISYSYTKAIDQETKNQLSYVPIHQINFNTNYQYKIVGLFFQALYNSKRFTNNTESNFLKDFLVLNAGININPIKNIQVGFKVNNIANQIYETVNYYFMPKRNYAVNLKLNF</sequence>
<comment type="similarity">
    <text evidence="10 11">Belongs to the TonB-dependent receptor family.</text>
</comment>
<keyword evidence="8 14" id="KW-0675">Receptor</keyword>
<keyword evidence="3 10" id="KW-1134">Transmembrane beta strand</keyword>
<keyword evidence="15" id="KW-1185">Reference proteome</keyword>
<evidence type="ECO:0000256" key="1">
    <source>
        <dbReference type="ARBA" id="ARBA00004571"/>
    </source>
</evidence>
<evidence type="ECO:0000313" key="15">
    <source>
        <dbReference type="Proteomes" id="UP000295313"/>
    </source>
</evidence>
<evidence type="ECO:0000256" key="4">
    <source>
        <dbReference type="ARBA" id="ARBA00022692"/>
    </source>
</evidence>
<dbReference type="GO" id="GO:0044718">
    <property type="term" value="P:siderophore transmembrane transport"/>
    <property type="evidence" value="ECO:0007669"/>
    <property type="project" value="TreeGrafter"/>
</dbReference>
<keyword evidence="5" id="KW-0732">Signal</keyword>
<evidence type="ECO:0000256" key="6">
    <source>
        <dbReference type="ARBA" id="ARBA00023077"/>
    </source>
</evidence>
<dbReference type="SUPFAM" id="SSF56935">
    <property type="entry name" value="Porins"/>
    <property type="match status" value="1"/>
</dbReference>
<keyword evidence="6 11" id="KW-0798">TonB box</keyword>
<dbReference type="GO" id="GO:0009279">
    <property type="term" value="C:cell outer membrane"/>
    <property type="evidence" value="ECO:0007669"/>
    <property type="project" value="UniProtKB-SubCell"/>
</dbReference>
<evidence type="ECO:0000256" key="9">
    <source>
        <dbReference type="ARBA" id="ARBA00023237"/>
    </source>
</evidence>
<comment type="caution">
    <text evidence="14">The sequence shown here is derived from an EMBL/GenBank/DDBJ whole genome shotgun (WGS) entry which is preliminary data.</text>
</comment>
<name>A0A4R8I438_9FLAO</name>
<reference evidence="14 15" key="1">
    <citation type="submission" date="2019-03" db="EMBL/GenBank/DDBJ databases">
        <title>Genomic Encyclopedia of Type Strains, Phase III (KMG-III): the genomes of soil and plant-associated and newly described type strains.</title>
        <authorList>
            <person name="Whitman W."/>
        </authorList>
    </citation>
    <scope>NUCLEOTIDE SEQUENCE [LARGE SCALE GENOMIC DNA]</scope>
    <source>
        <strain evidence="14 15">CGMCC 1.12802</strain>
    </source>
</reference>
<feature type="domain" description="TonB-dependent receptor-like beta-barrel" evidence="12">
    <location>
        <begin position="186"/>
        <end position="586"/>
    </location>
</feature>
<dbReference type="InterPro" id="IPR037066">
    <property type="entry name" value="Plug_dom_sf"/>
</dbReference>
<protein>
    <submittedName>
        <fullName evidence="14">Iron complex outermembrane receptor protein</fullName>
    </submittedName>
</protein>
<comment type="subcellular location">
    <subcellularLocation>
        <location evidence="1 10">Cell outer membrane</location>
        <topology evidence="1 10">Multi-pass membrane protein</topology>
    </subcellularLocation>
</comment>
<feature type="domain" description="TonB-dependent receptor plug" evidence="13">
    <location>
        <begin position="47"/>
        <end position="146"/>
    </location>
</feature>
<keyword evidence="4 10" id="KW-0812">Transmembrane</keyword>
<dbReference type="InterPro" id="IPR036942">
    <property type="entry name" value="Beta-barrel_TonB_sf"/>
</dbReference>
<evidence type="ECO:0000259" key="12">
    <source>
        <dbReference type="Pfam" id="PF00593"/>
    </source>
</evidence>
<evidence type="ECO:0000256" key="11">
    <source>
        <dbReference type="RuleBase" id="RU003357"/>
    </source>
</evidence>
<gene>
    <name evidence="14" type="ORF">B0I22_2752</name>
</gene>
<dbReference type="InterPro" id="IPR039426">
    <property type="entry name" value="TonB-dep_rcpt-like"/>
</dbReference>
<evidence type="ECO:0000259" key="13">
    <source>
        <dbReference type="Pfam" id="PF07715"/>
    </source>
</evidence>
<dbReference type="EMBL" id="SOEO01000003">
    <property type="protein sequence ID" value="TDX82730.1"/>
    <property type="molecule type" value="Genomic_DNA"/>
</dbReference>
<accession>A0A4R8I438</accession>
<dbReference type="InterPro" id="IPR012910">
    <property type="entry name" value="Plug_dom"/>
</dbReference>
<keyword evidence="2 10" id="KW-0813">Transport</keyword>
<keyword evidence="7 10" id="KW-0472">Membrane</keyword>
<dbReference type="PANTHER" id="PTHR30069:SF29">
    <property type="entry name" value="HEMOGLOBIN AND HEMOGLOBIN-HAPTOGLOBIN-BINDING PROTEIN 1-RELATED"/>
    <property type="match status" value="1"/>
</dbReference>
<dbReference type="Pfam" id="PF00593">
    <property type="entry name" value="TonB_dep_Rec_b-barrel"/>
    <property type="match status" value="1"/>
</dbReference>
<dbReference type="AlphaFoldDB" id="A0A4R8I438"/>
<dbReference type="Proteomes" id="UP000295313">
    <property type="component" value="Unassembled WGS sequence"/>
</dbReference>
<evidence type="ECO:0000256" key="2">
    <source>
        <dbReference type="ARBA" id="ARBA00022448"/>
    </source>
</evidence>
<dbReference type="PROSITE" id="PS52016">
    <property type="entry name" value="TONB_DEPENDENT_REC_3"/>
    <property type="match status" value="1"/>
</dbReference>
<organism evidence="14 15">
    <name type="scientific">Epilithonimonas xixisoli</name>
    <dbReference type="NCBI Taxonomy" id="1476462"/>
    <lineage>
        <taxon>Bacteria</taxon>
        <taxon>Pseudomonadati</taxon>
        <taxon>Bacteroidota</taxon>
        <taxon>Flavobacteriia</taxon>
        <taxon>Flavobacteriales</taxon>
        <taxon>Weeksellaceae</taxon>
        <taxon>Chryseobacterium group</taxon>
        <taxon>Epilithonimonas</taxon>
    </lineage>
</organism>
<dbReference type="GO" id="GO:0015344">
    <property type="term" value="F:siderophore uptake transmembrane transporter activity"/>
    <property type="evidence" value="ECO:0007669"/>
    <property type="project" value="TreeGrafter"/>
</dbReference>
<evidence type="ECO:0000256" key="3">
    <source>
        <dbReference type="ARBA" id="ARBA00022452"/>
    </source>
</evidence>
<dbReference type="PANTHER" id="PTHR30069">
    <property type="entry name" value="TONB-DEPENDENT OUTER MEMBRANE RECEPTOR"/>
    <property type="match status" value="1"/>
</dbReference>
<keyword evidence="9 10" id="KW-0998">Cell outer membrane</keyword>
<evidence type="ECO:0000256" key="7">
    <source>
        <dbReference type="ARBA" id="ARBA00023136"/>
    </source>
</evidence>
<proteinExistence type="inferred from homology"/>
<evidence type="ECO:0000256" key="5">
    <source>
        <dbReference type="ARBA" id="ARBA00022729"/>
    </source>
</evidence>
<dbReference type="Gene3D" id="2.170.130.10">
    <property type="entry name" value="TonB-dependent receptor, plug domain"/>
    <property type="match status" value="1"/>
</dbReference>
<evidence type="ECO:0000256" key="10">
    <source>
        <dbReference type="PROSITE-ProRule" id="PRU01360"/>
    </source>
</evidence>